<dbReference type="Proteomes" id="UP001457282">
    <property type="component" value="Unassembled WGS sequence"/>
</dbReference>
<sequence>MSRPAWPLLPASTPTPSVPWPPPPFMPIDVVAAPNPQLTCAASLVPSPIDFLSCPCSSLCRITSRQDPILPCRRFSPYTPIHAAHLNQPIVAISAHSVDAASALSLSTTETTRVAHTASAQSRAQSTRPLRPSKDPSLIPIAVESNLPCRLPSSRSCSPSRRLSLSSTFAGLFSLIGLCRKPSMGWNQKKKNEEHK</sequence>
<keyword evidence="3" id="KW-1185">Reference proteome</keyword>
<dbReference type="AlphaFoldDB" id="A0AAW1Y5Q0"/>
<accession>A0AAW1Y5Q0</accession>
<comment type="caution">
    <text evidence="2">The sequence shown here is derived from an EMBL/GenBank/DDBJ whole genome shotgun (WGS) entry which is preliminary data.</text>
</comment>
<feature type="compositionally biased region" description="Polar residues" evidence="1">
    <location>
        <begin position="118"/>
        <end position="128"/>
    </location>
</feature>
<organism evidence="2 3">
    <name type="scientific">Rubus argutus</name>
    <name type="common">Southern blackberry</name>
    <dbReference type="NCBI Taxonomy" id="59490"/>
    <lineage>
        <taxon>Eukaryota</taxon>
        <taxon>Viridiplantae</taxon>
        <taxon>Streptophyta</taxon>
        <taxon>Embryophyta</taxon>
        <taxon>Tracheophyta</taxon>
        <taxon>Spermatophyta</taxon>
        <taxon>Magnoliopsida</taxon>
        <taxon>eudicotyledons</taxon>
        <taxon>Gunneridae</taxon>
        <taxon>Pentapetalae</taxon>
        <taxon>rosids</taxon>
        <taxon>fabids</taxon>
        <taxon>Rosales</taxon>
        <taxon>Rosaceae</taxon>
        <taxon>Rosoideae</taxon>
        <taxon>Rosoideae incertae sedis</taxon>
        <taxon>Rubus</taxon>
    </lineage>
</organism>
<evidence type="ECO:0000313" key="2">
    <source>
        <dbReference type="EMBL" id="KAK9943037.1"/>
    </source>
</evidence>
<dbReference type="EMBL" id="JBEDUW010000002">
    <property type="protein sequence ID" value="KAK9943037.1"/>
    <property type="molecule type" value="Genomic_DNA"/>
</dbReference>
<gene>
    <name evidence="2" type="ORF">M0R45_008661</name>
</gene>
<protein>
    <submittedName>
        <fullName evidence="2">Uncharacterized protein</fullName>
    </submittedName>
</protein>
<feature type="region of interest" description="Disordered" evidence="1">
    <location>
        <begin position="114"/>
        <end position="137"/>
    </location>
</feature>
<evidence type="ECO:0000313" key="3">
    <source>
        <dbReference type="Proteomes" id="UP001457282"/>
    </source>
</evidence>
<name>A0AAW1Y5Q0_RUBAR</name>
<reference evidence="2 3" key="1">
    <citation type="journal article" date="2023" name="G3 (Bethesda)">
        <title>A chromosome-length genome assembly and annotation of blackberry (Rubus argutus, cv. 'Hillquist').</title>
        <authorList>
            <person name="Bruna T."/>
            <person name="Aryal R."/>
            <person name="Dudchenko O."/>
            <person name="Sargent D.J."/>
            <person name="Mead D."/>
            <person name="Buti M."/>
            <person name="Cavallini A."/>
            <person name="Hytonen T."/>
            <person name="Andres J."/>
            <person name="Pham M."/>
            <person name="Weisz D."/>
            <person name="Mascagni F."/>
            <person name="Usai G."/>
            <person name="Natali L."/>
            <person name="Bassil N."/>
            <person name="Fernandez G.E."/>
            <person name="Lomsadze A."/>
            <person name="Armour M."/>
            <person name="Olukolu B."/>
            <person name="Poorten T."/>
            <person name="Britton C."/>
            <person name="Davik J."/>
            <person name="Ashrafi H."/>
            <person name="Aiden E.L."/>
            <person name="Borodovsky M."/>
            <person name="Worthington M."/>
        </authorList>
    </citation>
    <scope>NUCLEOTIDE SEQUENCE [LARGE SCALE GENOMIC DNA]</scope>
    <source>
        <strain evidence="2">PI 553951</strain>
    </source>
</reference>
<proteinExistence type="predicted"/>
<evidence type="ECO:0000256" key="1">
    <source>
        <dbReference type="SAM" id="MobiDB-lite"/>
    </source>
</evidence>